<dbReference type="Proteomes" id="UP000032142">
    <property type="component" value="Unassembled WGS sequence"/>
</dbReference>
<gene>
    <name evidence="1" type="ORF">F383_38999</name>
</gene>
<dbReference type="EMBL" id="JRRC01128816">
    <property type="protein sequence ID" value="KHG00431.1"/>
    <property type="molecule type" value="Genomic_DNA"/>
</dbReference>
<evidence type="ECO:0000313" key="1">
    <source>
        <dbReference type="EMBL" id="KHG00431.1"/>
    </source>
</evidence>
<evidence type="ECO:0000313" key="2">
    <source>
        <dbReference type="Proteomes" id="UP000032142"/>
    </source>
</evidence>
<reference evidence="2" key="1">
    <citation type="submission" date="2014-09" db="EMBL/GenBank/DDBJ databases">
        <authorList>
            <person name="Mudge J."/>
            <person name="Ramaraj T."/>
            <person name="Lindquist I.E."/>
            <person name="Bharti A.K."/>
            <person name="Sundararajan A."/>
            <person name="Cameron C.T."/>
            <person name="Woodward J.E."/>
            <person name="May G.D."/>
            <person name="Brubaker C."/>
            <person name="Broadhvest J."/>
            <person name="Wilkins T.A."/>
        </authorList>
    </citation>
    <scope>NUCLEOTIDE SEQUENCE</scope>
    <source>
        <strain evidence="2">cv. AKA8401</strain>
    </source>
</reference>
<protein>
    <submittedName>
        <fullName evidence="1">Uncharacterized protein</fullName>
    </submittedName>
</protein>
<dbReference type="AlphaFoldDB" id="A0A0B0MNC6"/>
<accession>A0A0B0MNC6</accession>
<name>A0A0B0MNC6_GOSAR</name>
<comment type="caution">
    <text evidence="1">The sequence shown here is derived from an EMBL/GenBank/DDBJ whole genome shotgun (WGS) entry which is preliminary data.</text>
</comment>
<proteinExistence type="predicted"/>
<organism evidence="1 2">
    <name type="scientific">Gossypium arboreum</name>
    <name type="common">Tree cotton</name>
    <name type="synonym">Gossypium nanking</name>
    <dbReference type="NCBI Taxonomy" id="29729"/>
    <lineage>
        <taxon>Eukaryota</taxon>
        <taxon>Viridiplantae</taxon>
        <taxon>Streptophyta</taxon>
        <taxon>Embryophyta</taxon>
        <taxon>Tracheophyta</taxon>
        <taxon>Spermatophyta</taxon>
        <taxon>Magnoliopsida</taxon>
        <taxon>eudicotyledons</taxon>
        <taxon>Gunneridae</taxon>
        <taxon>Pentapetalae</taxon>
        <taxon>rosids</taxon>
        <taxon>malvids</taxon>
        <taxon>Malvales</taxon>
        <taxon>Malvaceae</taxon>
        <taxon>Malvoideae</taxon>
        <taxon>Gossypium</taxon>
    </lineage>
</organism>
<sequence>MTHPYFIIIIRIQTQDTYQPLSFSAQ</sequence>
<keyword evidence="2" id="KW-1185">Reference proteome</keyword>